<dbReference type="AlphaFoldDB" id="A0AAV9CTX8"/>
<reference evidence="2" key="1">
    <citation type="journal article" date="2023" name="Nat. Commun.">
        <title>Diploid and tetraploid genomes of Acorus and the evolution of monocots.</title>
        <authorList>
            <person name="Ma L."/>
            <person name="Liu K.W."/>
            <person name="Li Z."/>
            <person name="Hsiao Y.Y."/>
            <person name="Qi Y."/>
            <person name="Fu T."/>
            <person name="Tang G.D."/>
            <person name="Zhang D."/>
            <person name="Sun W.H."/>
            <person name="Liu D.K."/>
            <person name="Li Y."/>
            <person name="Chen G.Z."/>
            <person name="Liu X.D."/>
            <person name="Liao X.Y."/>
            <person name="Jiang Y.T."/>
            <person name="Yu X."/>
            <person name="Hao Y."/>
            <person name="Huang J."/>
            <person name="Zhao X.W."/>
            <person name="Ke S."/>
            <person name="Chen Y.Y."/>
            <person name="Wu W.L."/>
            <person name="Hsu J.L."/>
            <person name="Lin Y.F."/>
            <person name="Huang M.D."/>
            <person name="Li C.Y."/>
            <person name="Huang L."/>
            <person name="Wang Z.W."/>
            <person name="Zhao X."/>
            <person name="Zhong W.Y."/>
            <person name="Peng D.H."/>
            <person name="Ahmad S."/>
            <person name="Lan S."/>
            <person name="Zhang J.S."/>
            <person name="Tsai W.C."/>
            <person name="Van de Peer Y."/>
            <person name="Liu Z.J."/>
        </authorList>
    </citation>
    <scope>NUCLEOTIDE SEQUENCE</scope>
    <source>
        <strain evidence="2">CP</strain>
    </source>
</reference>
<sequence length="282" mass="32611">MFNRLEGLILARPLINSHPKKFLEDDDDSWFIEMAYFLDHISYREERRTLTRRPIRTGPLSGHGFVHELLQGHETRAYENFRMTPQMFFKLRDTLIGKGLIADTKYVSCTEQLGIFLHGLGHGVSNRVLAERFHHSGETISRHFNAVLKAIVSLRREYISLPEDGVQVHPRVRCNRQFYPFFKNAIGAIDGTHIPALVRKSKATRYRNRKGWISQNVMAACSFDLQFLYVAVGWEGSAADMKVLRWAMESGGFNVPEDKDGTRMFHPHNFIRKEQGEDIFSI</sequence>
<organism evidence="2 3">
    <name type="scientific">Acorus calamus</name>
    <name type="common">Sweet flag</name>
    <dbReference type="NCBI Taxonomy" id="4465"/>
    <lineage>
        <taxon>Eukaryota</taxon>
        <taxon>Viridiplantae</taxon>
        <taxon>Streptophyta</taxon>
        <taxon>Embryophyta</taxon>
        <taxon>Tracheophyta</taxon>
        <taxon>Spermatophyta</taxon>
        <taxon>Magnoliopsida</taxon>
        <taxon>Liliopsida</taxon>
        <taxon>Acoraceae</taxon>
        <taxon>Acorus</taxon>
    </lineage>
</organism>
<protein>
    <recommendedName>
        <fullName evidence="1">DUF8040 domain-containing protein</fullName>
    </recommendedName>
</protein>
<proteinExistence type="predicted"/>
<comment type="caution">
    <text evidence="2">The sequence shown here is derived from an EMBL/GenBank/DDBJ whole genome shotgun (WGS) entry which is preliminary data.</text>
</comment>
<dbReference type="PANTHER" id="PTHR22930">
    <property type="match status" value="1"/>
</dbReference>
<keyword evidence="3" id="KW-1185">Reference proteome</keyword>
<name>A0AAV9CTX8_ACOCL</name>
<evidence type="ECO:0000313" key="2">
    <source>
        <dbReference type="EMBL" id="KAK1291738.1"/>
    </source>
</evidence>
<dbReference type="InterPro" id="IPR058353">
    <property type="entry name" value="DUF8040"/>
</dbReference>
<reference evidence="2" key="2">
    <citation type="submission" date="2023-06" db="EMBL/GenBank/DDBJ databases">
        <authorList>
            <person name="Ma L."/>
            <person name="Liu K.-W."/>
            <person name="Li Z."/>
            <person name="Hsiao Y.-Y."/>
            <person name="Qi Y."/>
            <person name="Fu T."/>
            <person name="Tang G."/>
            <person name="Zhang D."/>
            <person name="Sun W.-H."/>
            <person name="Liu D.-K."/>
            <person name="Li Y."/>
            <person name="Chen G.-Z."/>
            <person name="Liu X.-D."/>
            <person name="Liao X.-Y."/>
            <person name="Jiang Y.-T."/>
            <person name="Yu X."/>
            <person name="Hao Y."/>
            <person name="Huang J."/>
            <person name="Zhao X.-W."/>
            <person name="Ke S."/>
            <person name="Chen Y.-Y."/>
            <person name="Wu W.-L."/>
            <person name="Hsu J.-L."/>
            <person name="Lin Y.-F."/>
            <person name="Huang M.-D."/>
            <person name="Li C.-Y."/>
            <person name="Huang L."/>
            <person name="Wang Z.-W."/>
            <person name="Zhao X."/>
            <person name="Zhong W.-Y."/>
            <person name="Peng D.-H."/>
            <person name="Ahmad S."/>
            <person name="Lan S."/>
            <person name="Zhang J.-S."/>
            <person name="Tsai W.-C."/>
            <person name="Van De Peer Y."/>
            <person name="Liu Z.-J."/>
        </authorList>
    </citation>
    <scope>NUCLEOTIDE SEQUENCE</scope>
    <source>
        <strain evidence="2">CP</strain>
        <tissue evidence="2">Leaves</tissue>
    </source>
</reference>
<dbReference type="Proteomes" id="UP001180020">
    <property type="component" value="Unassembled WGS sequence"/>
</dbReference>
<feature type="domain" description="DUF8040" evidence="1">
    <location>
        <begin position="59"/>
        <end position="153"/>
    </location>
</feature>
<evidence type="ECO:0000259" key="1">
    <source>
        <dbReference type="Pfam" id="PF26138"/>
    </source>
</evidence>
<evidence type="ECO:0000313" key="3">
    <source>
        <dbReference type="Proteomes" id="UP001180020"/>
    </source>
</evidence>
<dbReference type="EMBL" id="JAUJYO010000017">
    <property type="protein sequence ID" value="KAK1291738.1"/>
    <property type="molecule type" value="Genomic_DNA"/>
</dbReference>
<dbReference type="PANTHER" id="PTHR22930:SF259">
    <property type="entry name" value="OS08G0106900 PROTEIN"/>
    <property type="match status" value="1"/>
</dbReference>
<gene>
    <name evidence="2" type="ORF">QJS10_CPB17g00362</name>
</gene>
<dbReference type="Pfam" id="PF26138">
    <property type="entry name" value="DUF8040"/>
    <property type="match status" value="1"/>
</dbReference>
<accession>A0AAV9CTX8</accession>
<dbReference type="InterPro" id="IPR045249">
    <property type="entry name" value="HARBI1-like"/>
</dbReference>